<dbReference type="EMBL" id="LGRX02008834">
    <property type="protein sequence ID" value="KAK3272688.1"/>
    <property type="molecule type" value="Genomic_DNA"/>
</dbReference>
<dbReference type="Proteomes" id="UP001190700">
    <property type="component" value="Unassembled WGS sequence"/>
</dbReference>
<organism evidence="1 2">
    <name type="scientific">Cymbomonas tetramitiformis</name>
    <dbReference type="NCBI Taxonomy" id="36881"/>
    <lineage>
        <taxon>Eukaryota</taxon>
        <taxon>Viridiplantae</taxon>
        <taxon>Chlorophyta</taxon>
        <taxon>Pyramimonadophyceae</taxon>
        <taxon>Pyramimonadales</taxon>
        <taxon>Pyramimonadaceae</taxon>
        <taxon>Cymbomonas</taxon>
    </lineage>
</organism>
<evidence type="ECO:0000313" key="1">
    <source>
        <dbReference type="EMBL" id="KAK3272688.1"/>
    </source>
</evidence>
<proteinExistence type="predicted"/>
<protein>
    <submittedName>
        <fullName evidence="1">Uncharacterized protein</fullName>
    </submittedName>
</protein>
<reference evidence="1 2" key="1">
    <citation type="journal article" date="2015" name="Genome Biol. Evol.">
        <title>Comparative Genomics of a Bacterivorous Green Alga Reveals Evolutionary Causalities and Consequences of Phago-Mixotrophic Mode of Nutrition.</title>
        <authorList>
            <person name="Burns J.A."/>
            <person name="Paasch A."/>
            <person name="Narechania A."/>
            <person name="Kim E."/>
        </authorList>
    </citation>
    <scope>NUCLEOTIDE SEQUENCE [LARGE SCALE GENOMIC DNA]</scope>
    <source>
        <strain evidence="1 2">PLY_AMNH</strain>
    </source>
</reference>
<comment type="caution">
    <text evidence="1">The sequence shown here is derived from an EMBL/GenBank/DDBJ whole genome shotgun (WGS) entry which is preliminary data.</text>
</comment>
<dbReference type="AlphaFoldDB" id="A0AAE0L5D0"/>
<sequence>MIAPACAHPWVSSQAATALRNRITPRAAGRMIDPRCGHLSAELMRVARDLRDVEDRYTCGARQHPDRAYSSDMMRQTLSCELIFYLELQTDGLGERSLTGRPCFLGHSDPYVRAALTICFLYVISLRAAQHSGPVPARDPDMGQLCDLLRIGNYAALDRETHVVRACLLRYSEHVERMINAD</sequence>
<accession>A0AAE0L5D0</accession>
<evidence type="ECO:0000313" key="2">
    <source>
        <dbReference type="Proteomes" id="UP001190700"/>
    </source>
</evidence>
<gene>
    <name evidence="1" type="ORF">CYMTET_19026</name>
</gene>
<keyword evidence="2" id="KW-1185">Reference proteome</keyword>
<name>A0AAE0L5D0_9CHLO</name>